<name>A0A4Y2DHK1_ARAVE</name>
<gene>
    <name evidence="1" type="ORF">AVEN_95244_1</name>
</gene>
<sequence length="103" mass="11420">MAVLRGEGCLFSNNPEEGLKFPTLEEKGLYLEGSICDRYCEKAEIPGTGAAEWGSENSNTKSTSWHHRSLYSRPGFSTKFNFMVGPGEEGIRTGGEKFLYFSP</sequence>
<dbReference type="AlphaFoldDB" id="A0A4Y2DHK1"/>
<dbReference type="EMBL" id="BGPR01000362">
    <property type="protein sequence ID" value="GBM15607.1"/>
    <property type="molecule type" value="Genomic_DNA"/>
</dbReference>
<protein>
    <submittedName>
        <fullName evidence="1">Uncharacterized protein</fullName>
    </submittedName>
</protein>
<proteinExistence type="predicted"/>
<dbReference type="Proteomes" id="UP000499080">
    <property type="component" value="Unassembled WGS sequence"/>
</dbReference>
<accession>A0A4Y2DHK1</accession>
<keyword evidence="2" id="KW-1185">Reference proteome</keyword>
<comment type="caution">
    <text evidence="1">The sequence shown here is derived from an EMBL/GenBank/DDBJ whole genome shotgun (WGS) entry which is preliminary data.</text>
</comment>
<reference evidence="1 2" key="1">
    <citation type="journal article" date="2019" name="Sci. Rep.">
        <title>Orb-weaving spider Araneus ventricosus genome elucidates the spidroin gene catalogue.</title>
        <authorList>
            <person name="Kono N."/>
            <person name="Nakamura H."/>
            <person name="Ohtoshi R."/>
            <person name="Moran D.A.P."/>
            <person name="Shinohara A."/>
            <person name="Yoshida Y."/>
            <person name="Fujiwara M."/>
            <person name="Mori M."/>
            <person name="Tomita M."/>
            <person name="Arakawa K."/>
        </authorList>
    </citation>
    <scope>NUCLEOTIDE SEQUENCE [LARGE SCALE GENOMIC DNA]</scope>
</reference>
<evidence type="ECO:0000313" key="2">
    <source>
        <dbReference type="Proteomes" id="UP000499080"/>
    </source>
</evidence>
<organism evidence="1 2">
    <name type="scientific">Araneus ventricosus</name>
    <name type="common">Orbweaver spider</name>
    <name type="synonym">Epeira ventricosa</name>
    <dbReference type="NCBI Taxonomy" id="182803"/>
    <lineage>
        <taxon>Eukaryota</taxon>
        <taxon>Metazoa</taxon>
        <taxon>Ecdysozoa</taxon>
        <taxon>Arthropoda</taxon>
        <taxon>Chelicerata</taxon>
        <taxon>Arachnida</taxon>
        <taxon>Araneae</taxon>
        <taxon>Araneomorphae</taxon>
        <taxon>Entelegynae</taxon>
        <taxon>Araneoidea</taxon>
        <taxon>Araneidae</taxon>
        <taxon>Araneus</taxon>
    </lineage>
</organism>
<evidence type="ECO:0000313" key="1">
    <source>
        <dbReference type="EMBL" id="GBM15607.1"/>
    </source>
</evidence>